<dbReference type="EMBL" id="JAHLFV010000048">
    <property type="protein sequence ID" value="MBU3849345.1"/>
    <property type="molecule type" value="Genomic_DNA"/>
</dbReference>
<evidence type="ECO:0000313" key="11">
    <source>
        <dbReference type="Proteomes" id="UP000823914"/>
    </source>
</evidence>
<evidence type="ECO:0000256" key="7">
    <source>
        <dbReference type="SAM" id="Phobius"/>
    </source>
</evidence>
<feature type="transmembrane region" description="Helical" evidence="7">
    <location>
        <begin position="331"/>
        <end position="357"/>
    </location>
</feature>
<evidence type="ECO:0000256" key="4">
    <source>
        <dbReference type="ARBA" id="ARBA00022692"/>
    </source>
</evidence>
<protein>
    <submittedName>
        <fullName evidence="10">FtsX-like permease family protein</fullName>
    </submittedName>
</protein>
<feature type="transmembrane region" description="Helical" evidence="7">
    <location>
        <begin position="389"/>
        <end position="409"/>
    </location>
</feature>
<dbReference type="InterPro" id="IPR003838">
    <property type="entry name" value="ABC3_permease_C"/>
</dbReference>
<evidence type="ECO:0000256" key="3">
    <source>
        <dbReference type="ARBA" id="ARBA00022475"/>
    </source>
</evidence>
<comment type="similarity">
    <text evidence="2">Belongs to the ABC-4 integral membrane protein family. LolC/E subfamily.</text>
</comment>
<evidence type="ECO:0000259" key="9">
    <source>
        <dbReference type="Pfam" id="PF12704"/>
    </source>
</evidence>
<dbReference type="Pfam" id="PF02687">
    <property type="entry name" value="FtsX"/>
    <property type="match status" value="1"/>
</dbReference>
<comment type="subcellular location">
    <subcellularLocation>
        <location evidence="1">Cell membrane</location>
        <topology evidence="1">Multi-pass membrane protein</topology>
    </subcellularLocation>
</comment>
<evidence type="ECO:0000256" key="6">
    <source>
        <dbReference type="ARBA" id="ARBA00023136"/>
    </source>
</evidence>
<proteinExistence type="inferred from homology"/>
<keyword evidence="3" id="KW-1003">Cell membrane</keyword>
<comment type="caution">
    <text evidence="10">The sequence shown here is derived from an EMBL/GenBank/DDBJ whole genome shotgun (WGS) entry which is preliminary data.</text>
</comment>
<feature type="transmembrane region" description="Helical" evidence="7">
    <location>
        <begin position="363"/>
        <end position="382"/>
    </location>
</feature>
<gene>
    <name evidence="10" type="ORF">IAA16_02130</name>
</gene>
<dbReference type="Proteomes" id="UP000823914">
    <property type="component" value="Unassembled WGS sequence"/>
</dbReference>
<reference evidence="10" key="2">
    <citation type="submission" date="2021-04" db="EMBL/GenBank/DDBJ databases">
        <authorList>
            <person name="Gilroy R."/>
        </authorList>
    </citation>
    <scope>NUCLEOTIDE SEQUENCE</scope>
    <source>
        <strain evidence="10">Gambia15-2214</strain>
    </source>
</reference>
<accession>A0A9E2L1A7</accession>
<evidence type="ECO:0000313" key="10">
    <source>
        <dbReference type="EMBL" id="MBU3849345.1"/>
    </source>
</evidence>
<organism evidence="10 11">
    <name type="scientific">Candidatus Treponema excrementipullorum</name>
    <dbReference type="NCBI Taxonomy" id="2838768"/>
    <lineage>
        <taxon>Bacteria</taxon>
        <taxon>Pseudomonadati</taxon>
        <taxon>Spirochaetota</taxon>
        <taxon>Spirochaetia</taxon>
        <taxon>Spirochaetales</taxon>
        <taxon>Treponemataceae</taxon>
        <taxon>Treponema</taxon>
    </lineage>
</organism>
<dbReference type="InterPro" id="IPR051447">
    <property type="entry name" value="Lipoprotein-release_system"/>
</dbReference>
<reference evidence="10" key="1">
    <citation type="journal article" date="2021" name="PeerJ">
        <title>Extensive microbial diversity within the chicken gut microbiome revealed by metagenomics and culture.</title>
        <authorList>
            <person name="Gilroy R."/>
            <person name="Ravi A."/>
            <person name="Getino M."/>
            <person name="Pursley I."/>
            <person name="Horton D.L."/>
            <person name="Alikhan N.F."/>
            <person name="Baker D."/>
            <person name="Gharbi K."/>
            <person name="Hall N."/>
            <person name="Watson M."/>
            <person name="Adriaenssens E.M."/>
            <person name="Foster-Nyarko E."/>
            <person name="Jarju S."/>
            <person name="Secka A."/>
            <person name="Antonio M."/>
            <person name="Oren A."/>
            <person name="Chaudhuri R.R."/>
            <person name="La Ragione R."/>
            <person name="Hildebrand F."/>
            <person name="Pallen M.J."/>
        </authorList>
    </citation>
    <scope>NUCLEOTIDE SEQUENCE</scope>
    <source>
        <strain evidence="10">Gambia15-2214</strain>
    </source>
</reference>
<dbReference type="PANTHER" id="PTHR30489:SF0">
    <property type="entry name" value="LIPOPROTEIN-RELEASING SYSTEM TRANSMEMBRANE PROTEIN LOLE"/>
    <property type="match status" value="1"/>
</dbReference>
<feature type="transmembrane region" description="Helical" evidence="7">
    <location>
        <begin position="21"/>
        <end position="43"/>
    </location>
</feature>
<sequence length="425" mass="47573">MNTLKMGFRSVLYRKKQYLSLFGVCIVGVGFSLFILFLVAGMLDALESKAKNYYGGDLNFIGGTWSLSIDNIEDVITDLQSCFPEGTVITPRFDFDAEYSSFYFEGVEVRQRVIKGCDFEREKALFSNLNYVEGNADNMADSTGVLISMPIAQKLGVHVNDSITFLLKTSRGYTNTVTLQVQGIFKDSSLFGMYTSYMDINTLRSAYDVPAHWGNRICITLPNDKKDSFDIADAQSKLEEKFTMFPLVEDKQQFYDKLGFSEPTYALIALYANLEDLKIILDAMNLITVFIIVILLIIVIVGISTTYRVIVMKRINEIGIYKAIGMQKRRIYAVLLSEICVLLAIGFCGGVFLSFLLSWFVRLFNLSFIPAFDIFLVNGVLLTIPSLKVMLAIGLILFVTTLIAVLFSIRKSVSVTPVVALGTTE</sequence>
<evidence type="ECO:0000259" key="8">
    <source>
        <dbReference type="Pfam" id="PF02687"/>
    </source>
</evidence>
<evidence type="ECO:0000256" key="1">
    <source>
        <dbReference type="ARBA" id="ARBA00004651"/>
    </source>
</evidence>
<dbReference type="AlphaFoldDB" id="A0A9E2L1A7"/>
<dbReference type="GO" id="GO:0098797">
    <property type="term" value="C:plasma membrane protein complex"/>
    <property type="evidence" value="ECO:0007669"/>
    <property type="project" value="TreeGrafter"/>
</dbReference>
<name>A0A9E2L1A7_9SPIR</name>
<keyword evidence="5 7" id="KW-1133">Transmembrane helix</keyword>
<evidence type="ECO:0000256" key="2">
    <source>
        <dbReference type="ARBA" id="ARBA00005236"/>
    </source>
</evidence>
<dbReference type="InterPro" id="IPR025857">
    <property type="entry name" value="MacB_PCD"/>
</dbReference>
<evidence type="ECO:0000256" key="5">
    <source>
        <dbReference type="ARBA" id="ARBA00022989"/>
    </source>
</evidence>
<feature type="domain" description="MacB-like periplasmic core" evidence="9">
    <location>
        <begin position="26"/>
        <end position="222"/>
    </location>
</feature>
<feature type="transmembrane region" description="Helical" evidence="7">
    <location>
        <begin position="286"/>
        <end position="310"/>
    </location>
</feature>
<keyword evidence="4 7" id="KW-0812">Transmembrane</keyword>
<dbReference type="GO" id="GO:0044874">
    <property type="term" value="P:lipoprotein localization to outer membrane"/>
    <property type="evidence" value="ECO:0007669"/>
    <property type="project" value="TreeGrafter"/>
</dbReference>
<dbReference type="PANTHER" id="PTHR30489">
    <property type="entry name" value="LIPOPROTEIN-RELEASING SYSTEM TRANSMEMBRANE PROTEIN LOLE"/>
    <property type="match status" value="1"/>
</dbReference>
<keyword evidence="6 7" id="KW-0472">Membrane</keyword>
<feature type="domain" description="ABC3 transporter permease C-terminal" evidence="8">
    <location>
        <begin position="290"/>
        <end position="413"/>
    </location>
</feature>
<dbReference type="Pfam" id="PF12704">
    <property type="entry name" value="MacB_PCD"/>
    <property type="match status" value="1"/>
</dbReference>